<organism evidence="3 4">
    <name type="scientific">Novosphingobium piscinae</name>
    <dbReference type="NCBI Taxonomy" id="1507448"/>
    <lineage>
        <taxon>Bacteria</taxon>
        <taxon>Pseudomonadati</taxon>
        <taxon>Pseudomonadota</taxon>
        <taxon>Alphaproteobacteria</taxon>
        <taxon>Sphingomonadales</taxon>
        <taxon>Sphingomonadaceae</taxon>
        <taxon>Novosphingobium</taxon>
    </lineage>
</organism>
<dbReference type="PANTHER" id="PTHR43569">
    <property type="entry name" value="AMIDOHYDROLASE"/>
    <property type="match status" value="1"/>
</dbReference>
<dbReference type="GO" id="GO:0016787">
    <property type="term" value="F:hydrolase activity"/>
    <property type="evidence" value="ECO:0007669"/>
    <property type="project" value="UniProtKB-KW"/>
</dbReference>
<evidence type="ECO:0000313" key="3">
    <source>
        <dbReference type="EMBL" id="MBC2670594.1"/>
    </source>
</evidence>
<reference evidence="3 4" key="1">
    <citation type="submission" date="2020-08" db="EMBL/GenBank/DDBJ databases">
        <title>The genome sequence of type strain Novosphingobium piscinae KCTC 42194.</title>
        <authorList>
            <person name="Liu Y."/>
        </authorList>
    </citation>
    <scope>NUCLEOTIDE SEQUENCE [LARGE SCALE GENOMIC DNA]</scope>
    <source>
        <strain evidence="3 4">KCTC 42194</strain>
    </source>
</reference>
<dbReference type="Proteomes" id="UP000551327">
    <property type="component" value="Unassembled WGS sequence"/>
</dbReference>
<accession>A0A7X1G0W3</accession>
<dbReference type="EMBL" id="JACLAX010000022">
    <property type="protein sequence ID" value="MBC2670594.1"/>
    <property type="molecule type" value="Genomic_DNA"/>
</dbReference>
<keyword evidence="3" id="KW-0378">Hydrolase</keyword>
<gene>
    <name evidence="3" type="ORF">H7F53_15690</name>
</gene>
<protein>
    <submittedName>
        <fullName evidence="3">Amidohydrolase family protein</fullName>
    </submittedName>
</protein>
<dbReference type="AlphaFoldDB" id="A0A7X1G0W3"/>
<dbReference type="Pfam" id="PF04909">
    <property type="entry name" value="Amidohydro_2"/>
    <property type="match status" value="1"/>
</dbReference>
<name>A0A7X1G0W3_9SPHN</name>
<dbReference type="RefSeq" id="WP_185680456.1">
    <property type="nucleotide sequence ID" value="NZ_JBHRYI010000017.1"/>
</dbReference>
<dbReference type="InterPro" id="IPR052350">
    <property type="entry name" value="Metallo-dep_Lactonases"/>
</dbReference>
<evidence type="ECO:0000259" key="2">
    <source>
        <dbReference type="Pfam" id="PF04909"/>
    </source>
</evidence>
<evidence type="ECO:0000256" key="1">
    <source>
        <dbReference type="ARBA" id="ARBA00038310"/>
    </source>
</evidence>
<dbReference type="InterPro" id="IPR006680">
    <property type="entry name" value="Amidohydro-rel"/>
</dbReference>
<comment type="similarity">
    <text evidence="1">Belongs to the metallo-dependent hydrolases superfamily.</text>
</comment>
<evidence type="ECO:0000313" key="4">
    <source>
        <dbReference type="Proteomes" id="UP000551327"/>
    </source>
</evidence>
<dbReference type="InterPro" id="IPR032466">
    <property type="entry name" value="Metal_Hydrolase"/>
</dbReference>
<comment type="caution">
    <text evidence="3">The sequence shown here is derived from an EMBL/GenBank/DDBJ whole genome shotgun (WGS) entry which is preliminary data.</text>
</comment>
<proteinExistence type="inferred from homology"/>
<keyword evidence="4" id="KW-1185">Reference proteome</keyword>
<dbReference type="SUPFAM" id="SSF51556">
    <property type="entry name" value="Metallo-dependent hydrolases"/>
    <property type="match status" value="1"/>
</dbReference>
<dbReference type="Gene3D" id="3.20.20.140">
    <property type="entry name" value="Metal-dependent hydrolases"/>
    <property type="match status" value="1"/>
</dbReference>
<sequence length="360" mass="38931">MGLDVTGRFRYPPPNPAWLALSDEPVTDPALPIVDAHHHLWEQDGHPYLLDEIAADLASGHAVSATVFVQAHYGYRTGGPAHLAPVGETEKVAAIARAAAARGQPEVAAAIVAFADLTRGSAADEVIAAHAAAAEGRLRGIRHSVSRDPNFPDGVVLRPAPEGLLGDPAYRDGLRAISRAGLSYDAMLYNCQIAELCDMADALPSLPIVLDHIGCILGVGLYEGREAELFARWLLDMADLARRPNVSVKIGGFGMIVCGARWHEAEQPPSSRQLAEAWRPYVETCIDLFGVERCMFESNFPVDKAMYPYRTLWNAFKRLTEGASADERTALFSGTATRFYRLAPRSGADGSSLHEQVLHA</sequence>
<dbReference type="PANTHER" id="PTHR43569:SF1">
    <property type="entry name" value="BLL3371 PROTEIN"/>
    <property type="match status" value="1"/>
</dbReference>
<feature type="domain" description="Amidohydrolase-related" evidence="2">
    <location>
        <begin position="34"/>
        <end position="342"/>
    </location>
</feature>